<dbReference type="SUPFAM" id="SSF56672">
    <property type="entry name" value="DNA/RNA polymerases"/>
    <property type="match status" value="1"/>
</dbReference>
<dbReference type="EMBL" id="LXQA010031580">
    <property type="protein sequence ID" value="MCH96127.1"/>
    <property type="molecule type" value="Genomic_DNA"/>
</dbReference>
<sequence length="286" mass="32520">GQLKYFLGIEVAHSKVGVTIYQRKYCLDLLHDTGLLGAKPVKTPLDNSVKLHQDSAKPYEDIAGYRRLVGKLLYLTTTRPDIAFVTQQLSQFLSSPTQTHFDTACRVVRYLKGSPGRGLLFRRDASLQLLGFTDADWAGWLDTRRSTSGYCFFLGSSLISWRAKKQHTVSRSSSEAEYRALSFASCELQWLVYLLADLNVKCIKPPVLYCDNQSALHIAANPVFHERTKHLEIDCHFVREKLQQGIFKLLPIHTTCQLTDFFTKPLPPKSFLSFISKLNMLDIYHA</sequence>
<proteinExistence type="predicted"/>
<dbReference type="PANTHER" id="PTHR11439">
    <property type="entry name" value="GAG-POL-RELATED RETROTRANSPOSON"/>
    <property type="match status" value="1"/>
</dbReference>
<evidence type="ECO:0000313" key="2">
    <source>
        <dbReference type="Proteomes" id="UP000265520"/>
    </source>
</evidence>
<organism evidence="1 2">
    <name type="scientific">Trifolium medium</name>
    <dbReference type="NCBI Taxonomy" id="97028"/>
    <lineage>
        <taxon>Eukaryota</taxon>
        <taxon>Viridiplantae</taxon>
        <taxon>Streptophyta</taxon>
        <taxon>Embryophyta</taxon>
        <taxon>Tracheophyta</taxon>
        <taxon>Spermatophyta</taxon>
        <taxon>Magnoliopsida</taxon>
        <taxon>eudicotyledons</taxon>
        <taxon>Gunneridae</taxon>
        <taxon>Pentapetalae</taxon>
        <taxon>rosids</taxon>
        <taxon>fabids</taxon>
        <taxon>Fabales</taxon>
        <taxon>Fabaceae</taxon>
        <taxon>Papilionoideae</taxon>
        <taxon>50 kb inversion clade</taxon>
        <taxon>NPAAA clade</taxon>
        <taxon>Hologalegina</taxon>
        <taxon>IRL clade</taxon>
        <taxon>Trifolieae</taxon>
        <taxon>Trifolium</taxon>
    </lineage>
</organism>
<protein>
    <submittedName>
        <fullName evidence="1">Retrovirus-related pol polyprotein from transposon TNT 1-94</fullName>
    </submittedName>
</protein>
<dbReference type="PANTHER" id="PTHR11439:SF463">
    <property type="entry name" value="REVERSE TRANSCRIPTASE TY1_COPIA-TYPE DOMAIN-CONTAINING PROTEIN"/>
    <property type="match status" value="1"/>
</dbReference>
<accession>A0A392N8J8</accession>
<comment type="caution">
    <text evidence="1">The sequence shown here is derived from an EMBL/GenBank/DDBJ whole genome shotgun (WGS) entry which is preliminary data.</text>
</comment>
<evidence type="ECO:0000313" key="1">
    <source>
        <dbReference type="EMBL" id="MCH96127.1"/>
    </source>
</evidence>
<feature type="non-terminal residue" evidence="1">
    <location>
        <position position="1"/>
    </location>
</feature>
<keyword evidence="2" id="KW-1185">Reference proteome</keyword>
<dbReference type="Proteomes" id="UP000265520">
    <property type="component" value="Unassembled WGS sequence"/>
</dbReference>
<dbReference type="AlphaFoldDB" id="A0A392N8J8"/>
<reference evidence="1 2" key="1">
    <citation type="journal article" date="2018" name="Front. Plant Sci.">
        <title>Red Clover (Trifolium pratense) and Zigzag Clover (T. medium) - A Picture of Genomic Similarities and Differences.</title>
        <authorList>
            <person name="Dluhosova J."/>
            <person name="Istvanek J."/>
            <person name="Nedelnik J."/>
            <person name="Repkova J."/>
        </authorList>
    </citation>
    <scope>NUCLEOTIDE SEQUENCE [LARGE SCALE GENOMIC DNA]</scope>
    <source>
        <strain evidence="2">cv. 10/8</strain>
        <tissue evidence="1">Leaf</tissue>
    </source>
</reference>
<dbReference type="InterPro" id="IPR043502">
    <property type="entry name" value="DNA/RNA_pol_sf"/>
</dbReference>
<dbReference type="CDD" id="cd09272">
    <property type="entry name" value="RNase_HI_RT_Ty1"/>
    <property type="match status" value="1"/>
</dbReference>
<name>A0A392N8J8_9FABA</name>